<evidence type="ECO:0000256" key="4">
    <source>
        <dbReference type="ARBA" id="ARBA00023136"/>
    </source>
</evidence>
<feature type="transmembrane region" description="Helical" evidence="5">
    <location>
        <begin position="385"/>
        <end position="405"/>
    </location>
</feature>
<evidence type="ECO:0000256" key="2">
    <source>
        <dbReference type="ARBA" id="ARBA00022692"/>
    </source>
</evidence>
<feature type="transmembrane region" description="Helical" evidence="5">
    <location>
        <begin position="324"/>
        <end position="343"/>
    </location>
</feature>
<accession>A0ABU0UVA7</accession>
<evidence type="ECO:0000256" key="5">
    <source>
        <dbReference type="SAM" id="Phobius"/>
    </source>
</evidence>
<name>A0ABU0UVA7_ACIBI</name>
<reference evidence="7 8" key="1">
    <citation type="submission" date="2023-07" db="EMBL/GenBank/DDBJ databases">
        <title>Functional and genomic diversity of the sorghum phyllosphere microbiome.</title>
        <authorList>
            <person name="Shade A."/>
        </authorList>
    </citation>
    <scope>NUCLEOTIDE SEQUENCE [LARGE SCALE GENOMIC DNA]</scope>
    <source>
        <strain evidence="7 8">SORGH_AS_0887</strain>
    </source>
</reference>
<feature type="transmembrane region" description="Helical" evidence="5">
    <location>
        <begin position="411"/>
        <end position="428"/>
    </location>
</feature>
<dbReference type="SUPFAM" id="SSF103473">
    <property type="entry name" value="MFS general substrate transporter"/>
    <property type="match status" value="1"/>
</dbReference>
<dbReference type="PROSITE" id="PS00217">
    <property type="entry name" value="SUGAR_TRANSPORT_2"/>
    <property type="match status" value="1"/>
</dbReference>
<protein>
    <submittedName>
        <fullName evidence="7">AAHS family 4-hydroxybenzoate transporter-like MFS transporter</fullName>
    </submittedName>
</protein>
<dbReference type="PANTHER" id="PTHR23508">
    <property type="entry name" value="CARBOXYLIC ACID TRANSPORTER PROTEIN HOMOLOG"/>
    <property type="match status" value="1"/>
</dbReference>
<feature type="transmembrane region" description="Helical" evidence="5">
    <location>
        <begin position="144"/>
        <end position="168"/>
    </location>
</feature>
<dbReference type="EMBL" id="JAUTBK010000002">
    <property type="protein sequence ID" value="MDQ1208475.1"/>
    <property type="molecule type" value="Genomic_DNA"/>
</dbReference>
<feature type="domain" description="Major facilitator superfamily (MFS) profile" evidence="6">
    <location>
        <begin position="22"/>
        <end position="434"/>
    </location>
</feature>
<feature type="transmembrane region" description="Helical" evidence="5">
    <location>
        <begin position="174"/>
        <end position="194"/>
    </location>
</feature>
<dbReference type="PROSITE" id="PS00216">
    <property type="entry name" value="SUGAR_TRANSPORT_1"/>
    <property type="match status" value="1"/>
</dbReference>
<dbReference type="Pfam" id="PF07690">
    <property type="entry name" value="MFS_1"/>
    <property type="match status" value="1"/>
</dbReference>
<gene>
    <name evidence="7" type="ORF">QE380_001398</name>
</gene>
<comment type="caution">
    <text evidence="7">The sequence shown here is derived from an EMBL/GenBank/DDBJ whole genome shotgun (WGS) entry which is preliminary data.</text>
</comment>
<evidence type="ECO:0000256" key="3">
    <source>
        <dbReference type="ARBA" id="ARBA00022989"/>
    </source>
</evidence>
<keyword evidence="2 5" id="KW-0812">Transmembrane</keyword>
<feature type="transmembrane region" description="Helical" evidence="5">
    <location>
        <begin position="252"/>
        <end position="272"/>
    </location>
</feature>
<feature type="transmembrane region" description="Helical" evidence="5">
    <location>
        <begin position="292"/>
        <end position="312"/>
    </location>
</feature>
<evidence type="ECO:0000313" key="8">
    <source>
        <dbReference type="Proteomes" id="UP001233360"/>
    </source>
</evidence>
<keyword evidence="3 5" id="KW-1133">Transmembrane helix</keyword>
<dbReference type="InterPro" id="IPR011701">
    <property type="entry name" value="MFS"/>
</dbReference>
<feature type="transmembrane region" description="Helical" evidence="5">
    <location>
        <begin position="87"/>
        <end position="107"/>
    </location>
</feature>
<feature type="transmembrane region" description="Helical" evidence="5">
    <location>
        <begin position="349"/>
        <end position="373"/>
    </location>
</feature>
<feature type="transmembrane region" description="Helical" evidence="5">
    <location>
        <begin position="113"/>
        <end position="132"/>
    </location>
</feature>
<evidence type="ECO:0000259" key="6">
    <source>
        <dbReference type="PROSITE" id="PS50850"/>
    </source>
</evidence>
<comment type="subcellular location">
    <subcellularLocation>
        <location evidence="1">Membrane</location>
        <topology evidence="1">Multi-pass membrane protein</topology>
    </subcellularLocation>
</comment>
<dbReference type="RefSeq" id="WP_307003008.1">
    <property type="nucleotide sequence ID" value="NZ_JAUTBK010000002.1"/>
</dbReference>
<dbReference type="PROSITE" id="PS50850">
    <property type="entry name" value="MFS"/>
    <property type="match status" value="1"/>
</dbReference>
<keyword evidence="8" id="KW-1185">Reference proteome</keyword>
<evidence type="ECO:0000256" key="1">
    <source>
        <dbReference type="ARBA" id="ARBA00004141"/>
    </source>
</evidence>
<keyword evidence="4 5" id="KW-0472">Membrane</keyword>
<dbReference type="Gene3D" id="1.20.1250.20">
    <property type="entry name" value="MFS general substrate transporter like domains"/>
    <property type="match status" value="2"/>
</dbReference>
<evidence type="ECO:0000313" key="7">
    <source>
        <dbReference type="EMBL" id="MDQ1208475.1"/>
    </source>
</evidence>
<dbReference type="InterPro" id="IPR020846">
    <property type="entry name" value="MFS_dom"/>
</dbReference>
<sequence>MNTIHVDDIINQNRLSRLQKQVLILSFLIFFCDGLDTGIIGFIAPALLDDWGISKPALAPVLSAALVGMSIGAIISGPISDRFGRKGTILVSTLLFAFFSVLSGFATDTTQLMIYRLMTGLGLGAVMPNISTLVSEYMPANRRVFLTSIPGCGFLLGISSGGLISSVFLEAIGWRMIMVVCGILPLLLLIVLFFKLPESVRFLIKHNKLIAAQKILEKIQGSVIDLTRLTNAVDTTASQSIRPVQFLFRRHLKISVCLWLSCFMSLLVFYLFTSWMPTILKTSGLSTEQFSLIASVFPIGGAIGAAIIGWYMDKINPHQVIKSAYLIAFILFITASFIYSNLFLLSLTILLTGAMLAGAQAALLPLATISYPTECRAVGVSWMHGIGRLGAIFGAFTGSLIFQFSFSLGEILLILSVPTFIAFLGLNLQSDRRNNKAEIVT</sequence>
<dbReference type="InterPro" id="IPR005829">
    <property type="entry name" value="Sugar_transporter_CS"/>
</dbReference>
<dbReference type="InterPro" id="IPR036259">
    <property type="entry name" value="MFS_trans_sf"/>
</dbReference>
<feature type="transmembrane region" description="Helical" evidence="5">
    <location>
        <begin position="57"/>
        <end position="75"/>
    </location>
</feature>
<organism evidence="7 8">
    <name type="scientific">Acinetobacter baylyi</name>
    <dbReference type="NCBI Taxonomy" id="202950"/>
    <lineage>
        <taxon>Bacteria</taxon>
        <taxon>Pseudomonadati</taxon>
        <taxon>Pseudomonadota</taxon>
        <taxon>Gammaproteobacteria</taxon>
        <taxon>Moraxellales</taxon>
        <taxon>Moraxellaceae</taxon>
        <taxon>Acinetobacter</taxon>
    </lineage>
</organism>
<dbReference type="CDD" id="cd17365">
    <property type="entry name" value="MFS_PcaK_like"/>
    <property type="match status" value="1"/>
</dbReference>
<feature type="transmembrane region" description="Helical" evidence="5">
    <location>
        <begin position="22"/>
        <end position="45"/>
    </location>
</feature>
<dbReference type="Proteomes" id="UP001233360">
    <property type="component" value="Unassembled WGS sequence"/>
</dbReference>
<proteinExistence type="predicted"/>
<dbReference type="PANTHER" id="PTHR23508:SF10">
    <property type="entry name" value="CARBOXYLIC ACID TRANSPORTER PROTEIN HOMOLOG"/>
    <property type="match status" value="1"/>
</dbReference>